<dbReference type="AlphaFoldDB" id="A0A7G1KIJ5"/>
<keyword evidence="10" id="KW-1185">Reference proteome</keyword>
<keyword evidence="5 8" id="KW-0560">Oxidoreductase</keyword>
<evidence type="ECO:0000256" key="1">
    <source>
        <dbReference type="ARBA" id="ARBA00001971"/>
    </source>
</evidence>
<keyword evidence="6 8" id="KW-0408">Iron</keyword>
<evidence type="ECO:0000256" key="8">
    <source>
        <dbReference type="RuleBase" id="RU000461"/>
    </source>
</evidence>
<dbReference type="Pfam" id="PF00067">
    <property type="entry name" value="p450"/>
    <property type="match status" value="1"/>
</dbReference>
<evidence type="ECO:0000313" key="10">
    <source>
        <dbReference type="Proteomes" id="UP000516173"/>
    </source>
</evidence>
<dbReference type="InterPro" id="IPR001128">
    <property type="entry name" value="Cyt_P450"/>
</dbReference>
<evidence type="ECO:0000256" key="7">
    <source>
        <dbReference type="ARBA" id="ARBA00023033"/>
    </source>
</evidence>
<dbReference type="InterPro" id="IPR002397">
    <property type="entry name" value="Cyt_P450_B"/>
</dbReference>
<dbReference type="CDD" id="cd11078">
    <property type="entry name" value="CYP130-like"/>
    <property type="match status" value="1"/>
</dbReference>
<keyword evidence="4 8" id="KW-0479">Metal-binding</keyword>
<dbReference type="SUPFAM" id="SSF48264">
    <property type="entry name" value="Cytochrome P450"/>
    <property type="match status" value="1"/>
</dbReference>
<reference evidence="9 10" key="1">
    <citation type="submission" date="2020-08" db="EMBL/GenBank/DDBJ databases">
        <title>Genome Sequencing of Nocardia wallacei strain FMUON74 and assembly.</title>
        <authorList>
            <person name="Toyokawa M."/>
            <person name="Uesaka K."/>
        </authorList>
    </citation>
    <scope>NUCLEOTIDE SEQUENCE [LARGE SCALE GENOMIC DNA]</scope>
    <source>
        <strain evidence="9 10">FMUON74</strain>
    </source>
</reference>
<name>A0A7G1KIJ5_9NOCA</name>
<evidence type="ECO:0000256" key="4">
    <source>
        <dbReference type="ARBA" id="ARBA00022723"/>
    </source>
</evidence>
<protein>
    <submittedName>
        <fullName evidence="9">Putative cytochrome P450</fullName>
    </submittedName>
</protein>
<dbReference type="Gene3D" id="1.10.630.10">
    <property type="entry name" value="Cytochrome P450"/>
    <property type="match status" value="1"/>
</dbReference>
<dbReference type="EMBL" id="AP023396">
    <property type="protein sequence ID" value="BCK55112.1"/>
    <property type="molecule type" value="Genomic_DNA"/>
</dbReference>
<dbReference type="Proteomes" id="UP000516173">
    <property type="component" value="Chromosome"/>
</dbReference>
<dbReference type="PRINTS" id="PR00359">
    <property type="entry name" value="BP450"/>
</dbReference>
<evidence type="ECO:0000256" key="6">
    <source>
        <dbReference type="ARBA" id="ARBA00023004"/>
    </source>
</evidence>
<evidence type="ECO:0000256" key="3">
    <source>
        <dbReference type="ARBA" id="ARBA00022617"/>
    </source>
</evidence>
<dbReference type="PROSITE" id="PS00086">
    <property type="entry name" value="CYTOCHROME_P450"/>
    <property type="match status" value="1"/>
</dbReference>
<dbReference type="GO" id="GO:0005506">
    <property type="term" value="F:iron ion binding"/>
    <property type="evidence" value="ECO:0007669"/>
    <property type="project" value="InterPro"/>
</dbReference>
<evidence type="ECO:0000256" key="5">
    <source>
        <dbReference type="ARBA" id="ARBA00023002"/>
    </source>
</evidence>
<dbReference type="PANTHER" id="PTHR46696">
    <property type="entry name" value="P450, PUTATIVE (EUROFUNG)-RELATED"/>
    <property type="match status" value="1"/>
</dbReference>
<dbReference type="InterPro" id="IPR017972">
    <property type="entry name" value="Cyt_P450_CS"/>
</dbReference>
<dbReference type="GO" id="GO:0008395">
    <property type="term" value="F:steroid hydroxylase activity"/>
    <property type="evidence" value="ECO:0007669"/>
    <property type="project" value="TreeGrafter"/>
</dbReference>
<evidence type="ECO:0000256" key="2">
    <source>
        <dbReference type="ARBA" id="ARBA00010617"/>
    </source>
</evidence>
<organism evidence="9 10">
    <name type="scientific">Nocardia wallacei</name>
    <dbReference type="NCBI Taxonomy" id="480035"/>
    <lineage>
        <taxon>Bacteria</taxon>
        <taxon>Bacillati</taxon>
        <taxon>Actinomycetota</taxon>
        <taxon>Actinomycetes</taxon>
        <taxon>Mycobacteriales</taxon>
        <taxon>Nocardiaceae</taxon>
        <taxon>Nocardia</taxon>
    </lineage>
</organism>
<proteinExistence type="inferred from homology"/>
<keyword evidence="3 8" id="KW-0349">Heme</keyword>
<dbReference type="GeneID" id="80347433"/>
<dbReference type="InterPro" id="IPR036396">
    <property type="entry name" value="Cyt_P450_sf"/>
</dbReference>
<accession>A0A7G1KIJ5</accession>
<comment type="cofactor">
    <cofactor evidence="1">
        <name>heme</name>
        <dbReference type="ChEBI" id="CHEBI:30413"/>
    </cofactor>
</comment>
<dbReference type="GO" id="GO:0020037">
    <property type="term" value="F:heme binding"/>
    <property type="evidence" value="ECO:0007669"/>
    <property type="project" value="InterPro"/>
</dbReference>
<dbReference type="FunFam" id="1.10.630.10:FF:000018">
    <property type="entry name" value="Cytochrome P450 monooxygenase"/>
    <property type="match status" value="1"/>
</dbReference>
<dbReference type="KEGG" id="nwl:NWFMUON74_28840"/>
<dbReference type="GO" id="GO:0036199">
    <property type="term" value="F:cholest-4-en-3-one 26-monooxygenase activity"/>
    <property type="evidence" value="ECO:0007669"/>
    <property type="project" value="TreeGrafter"/>
</dbReference>
<comment type="similarity">
    <text evidence="2 8">Belongs to the cytochrome P450 family.</text>
</comment>
<dbReference type="GO" id="GO:0006707">
    <property type="term" value="P:cholesterol catabolic process"/>
    <property type="evidence" value="ECO:0007669"/>
    <property type="project" value="TreeGrafter"/>
</dbReference>
<sequence length="402" mass="44762">MTASSVEPLLFDPYDYGFHDDPYPLYRRLRIEAPLYHNPELGFWALSRHADVTAAFRDSTRLSSANGVSLDPAAWGPHAHKTMSFLAMDDPRHLRMRQLVFKGFTPRRVTEMTDRIAELTRRYLEPALERGSFDWIEEVAGKLPMDVISELMGVPETDRAEIRRLADLVVHREDGVLDVPAAAIDASLQLVGYYADMVAQRRATRTEDLTSALVDAEIDGDKLSDDEIIGFMFLMVVAGNETTTKLLGNALYWAGRFPDQFAKVRADRDLVGAWVEETLRYDTSSQMVARSAAADIEFEHGLVPAGAKVLLLIGSANRDAAVFDDGDVYDIERPDKGKLVSFGSGVHFCLGAHLARLEAGIALRAFVDRVRDYRVDESGIERVHSTNVRGFAELPITVEVSS</sequence>
<keyword evidence="7 8" id="KW-0503">Monooxygenase</keyword>
<gene>
    <name evidence="9" type="ORF">NWFMUON74_28840</name>
</gene>
<dbReference type="RefSeq" id="WP_187688277.1">
    <property type="nucleotide sequence ID" value="NZ_AP023396.1"/>
</dbReference>
<dbReference type="PANTHER" id="PTHR46696:SF4">
    <property type="entry name" value="BIOTIN BIOSYNTHESIS CYTOCHROME P450"/>
    <property type="match status" value="1"/>
</dbReference>
<evidence type="ECO:0000313" key="9">
    <source>
        <dbReference type="EMBL" id="BCK55112.1"/>
    </source>
</evidence>